<keyword evidence="1" id="KW-0812">Transmembrane</keyword>
<dbReference type="Proteomes" id="UP000192722">
    <property type="component" value="Unassembled WGS sequence"/>
</dbReference>
<keyword evidence="3" id="KW-1185">Reference proteome</keyword>
<sequence length="89" mass="9607">MFFEGIRTNYGCVTRTKSFIITVYFLKEVWQKMNTLGKKLFIALFGLMAIGAIGGVMVAGYAIVIEEPVKMPASVPTPTSAPAQPSSSS</sequence>
<proteinExistence type="predicted"/>
<reference evidence="2 3" key="1">
    <citation type="journal article" date="2017" name="Int. J. Syst. Evol. Microbiol.">
        <title>Rouxiella badensis sp. nov. and Rouxiella silvae sp. nov. isolated from peat bog soil in Germany and emendation of the genus description.</title>
        <authorList>
            <person name="Le Fleche-Mateos A."/>
            <person name="Kugler J.H."/>
            <person name="Hansen S.H."/>
            <person name="Syldatk C."/>
            <person name="Hausmann R."/>
            <person name="Lomprez F."/>
            <person name="Vandenbogaert M."/>
            <person name="Manuguerra J.C."/>
            <person name="Grimont P.A."/>
        </authorList>
    </citation>
    <scope>NUCLEOTIDE SEQUENCE [LARGE SCALE GENOMIC DNA]</scope>
    <source>
        <strain evidence="2 3">213</strain>
    </source>
</reference>
<feature type="transmembrane region" description="Helical" evidence="1">
    <location>
        <begin position="40"/>
        <end position="64"/>
    </location>
</feature>
<organism evidence="2 3">
    <name type="scientific">Rouxiella silvae</name>
    <dbReference type="NCBI Taxonomy" id="1646373"/>
    <lineage>
        <taxon>Bacteria</taxon>
        <taxon>Pseudomonadati</taxon>
        <taxon>Pseudomonadota</taxon>
        <taxon>Gammaproteobacteria</taxon>
        <taxon>Enterobacterales</taxon>
        <taxon>Yersiniaceae</taxon>
        <taxon>Rouxiella</taxon>
    </lineage>
</organism>
<keyword evidence="1" id="KW-1133">Transmembrane helix</keyword>
<protein>
    <submittedName>
        <fullName evidence="2">Uncharacterized protein</fullName>
    </submittedName>
</protein>
<evidence type="ECO:0000256" key="1">
    <source>
        <dbReference type="SAM" id="Phobius"/>
    </source>
</evidence>
<name>A0ABX3U7J0_9GAMM</name>
<accession>A0ABX3U7J0</accession>
<comment type="caution">
    <text evidence="2">The sequence shown here is derived from an EMBL/GenBank/DDBJ whole genome shotgun (WGS) entry which is preliminary data.</text>
</comment>
<keyword evidence="1" id="KW-0472">Membrane</keyword>
<dbReference type="EMBL" id="MRWD01000001">
    <property type="protein sequence ID" value="ORJ23305.1"/>
    <property type="molecule type" value="Genomic_DNA"/>
</dbReference>
<gene>
    <name evidence="2" type="ORF">BS639_00970</name>
</gene>
<evidence type="ECO:0000313" key="2">
    <source>
        <dbReference type="EMBL" id="ORJ23305.1"/>
    </source>
</evidence>
<evidence type="ECO:0000313" key="3">
    <source>
        <dbReference type="Proteomes" id="UP000192722"/>
    </source>
</evidence>